<evidence type="ECO:0000313" key="1">
    <source>
        <dbReference type="EMBL" id="KAF2489212.1"/>
    </source>
</evidence>
<organism evidence="1 2">
    <name type="scientific">Lophium mytilinum</name>
    <dbReference type="NCBI Taxonomy" id="390894"/>
    <lineage>
        <taxon>Eukaryota</taxon>
        <taxon>Fungi</taxon>
        <taxon>Dikarya</taxon>
        <taxon>Ascomycota</taxon>
        <taxon>Pezizomycotina</taxon>
        <taxon>Dothideomycetes</taxon>
        <taxon>Pleosporomycetidae</taxon>
        <taxon>Mytilinidiales</taxon>
        <taxon>Mytilinidiaceae</taxon>
        <taxon>Lophium</taxon>
    </lineage>
</organism>
<name>A0A6A6QAE5_9PEZI</name>
<dbReference type="Proteomes" id="UP000799750">
    <property type="component" value="Unassembled WGS sequence"/>
</dbReference>
<gene>
    <name evidence="1" type="ORF">BU16DRAFT_567390</name>
</gene>
<dbReference type="AlphaFoldDB" id="A0A6A6QAE5"/>
<reference evidence="1" key="1">
    <citation type="journal article" date="2020" name="Stud. Mycol.">
        <title>101 Dothideomycetes genomes: a test case for predicting lifestyles and emergence of pathogens.</title>
        <authorList>
            <person name="Haridas S."/>
            <person name="Albert R."/>
            <person name="Binder M."/>
            <person name="Bloem J."/>
            <person name="Labutti K."/>
            <person name="Salamov A."/>
            <person name="Andreopoulos B."/>
            <person name="Baker S."/>
            <person name="Barry K."/>
            <person name="Bills G."/>
            <person name="Bluhm B."/>
            <person name="Cannon C."/>
            <person name="Castanera R."/>
            <person name="Culley D."/>
            <person name="Daum C."/>
            <person name="Ezra D."/>
            <person name="Gonzalez J."/>
            <person name="Henrissat B."/>
            <person name="Kuo A."/>
            <person name="Liang C."/>
            <person name="Lipzen A."/>
            <person name="Lutzoni F."/>
            <person name="Magnuson J."/>
            <person name="Mondo S."/>
            <person name="Nolan M."/>
            <person name="Ohm R."/>
            <person name="Pangilinan J."/>
            <person name="Park H.-J."/>
            <person name="Ramirez L."/>
            <person name="Alfaro M."/>
            <person name="Sun H."/>
            <person name="Tritt A."/>
            <person name="Yoshinaga Y."/>
            <person name="Zwiers L.-H."/>
            <person name="Turgeon B."/>
            <person name="Goodwin S."/>
            <person name="Spatafora J."/>
            <person name="Crous P."/>
            <person name="Grigoriev I."/>
        </authorList>
    </citation>
    <scope>NUCLEOTIDE SEQUENCE</scope>
    <source>
        <strain evidence="1">CBS 269.34</strain>
    </source>
</reference>
<protein>
    <submittedName>
        <fullName evidence="1">Uncharacterized protein</fullName>
    </submittedName>
</protein>
<proteinExistence type="predicted"/>
<keyword evidence="2" id="KW-1185">Reference proteome</keyword>
<evidence type="ECO:0000313" key="2">
    <source>
        <dbReference type="Proteomes" id="UP000799750"/>
    </source>
</evidence>
<dbReference type="EMBL" id="MU004199">
    <property type="protein sequence ID" value="KAF2489212.1"/>
    <property type="molecule type" value="Genomic_DNA"/>
</dbReference>
<sequence length="203" mass="22490">MTTPSSAFLNRITSPASLQFLSSTSIVPISQQLKVTNANTTTTMRFSTITNALAAVFKTAVEWPDRARREGKTAAPEAAKIEKKAFWEPAAEITFIVGRTRRVDKWPHDRFERTSYTLSRAELAALDLSAPVLLNADIYNLPGIEVLAFETFLAWLDQADRRRLPVVGGLSDKKKKKMEEQLAELAALLGVEELRVAVRGASE</sequence>
<accession>A0A6A6QAE5</accession>